<reference evidence="1 2" key="1">
    <citation type="submission" date="2024-10" db="EMBL/GenBank/DDBJ databases">
        <title>Updated reference genomes for cyclostephanoid diatoms.</title>
        <authorList>
            <person name="Roberts W.R."/>
            <person name="Alverson A.J."/>
        </authorList>
    </citation>
    <scope>NUCLEOTIDE SEQUENCE [LARGE SCALE GENOMIC DNA]</scope>
    <source>
        <strain evidence="1 2">AJA228-03</strain>
    </source>
</reference>
<dbReference type="Gene3D" id="1.10.472.10">
    <property type="entry name" value="Cyclin-like"/>
    <property type="match status" value="1"/>
</dbReference>
<dbReference type="Pfam" id="PF08613">
    <property type="entry name" value="Cyclin"/>
    <property type="match status" value="1"/>
</dbReference>
<dbReference type="EMBL" id="JALLPB020000705">
    <property type="protein sequence ID" value="KAL3806918.1"/>
    <property type="molecule type" value="Genomic_DNA"/>
</dbReference>
<evidence type="ECO:0008006" key="3">
    <source>
        <dbReference type="Google" id="ProtNLM"/>
    </source>
</evidence>
<dbReference type="PANTHER" id="PTHR15615">
    <property type="match status" value="1"/>
</dbReference>
<gene>
    <name evidence="1" type="ORF">ACHAXA_000394</name>
</gene>
<dbReference type="PANTHER" id="PTHR15615:SF108">
    <property type="entry name" value="PROTEIN CNPPD1"/>
    <property type="match status" value="1"/>
</dbReference>
<dbReference type="AlphaFoldDB" id="A0ABD3R321"/>
<keyword evidence="2" id="KW-1185">Reference proteome</keyword>
<proteinExistence type="predicted"/>
<dbReference type="Proteomes" id="UP001530377">
    <property type="component" value="Unassembled WGS sequence"/>
</dbReference>
<protein>
    <recommendedName>
        <fullName evidence="3">Cyclin</fullName>
    </recommendedName>
</protein>
<dbReference type="InterPro" id="IPR013922">
    <property type="entry name" value="Cyclin_PHO80-like"/>
</dbReference>
<organism evidence="1 2">
    <name type="scientific">Cyclostephanos tholiformis</name>
    <dbReference type="NCBI Taxonomy" id="382380"/>
    <lineage>
        <taxon>Eukaryota</taxon>
        <taxon>Sar</taxon>
        <taxon>Stramenopiles</taxon>
        <taxon>Ochrophyta</taxon>
        <taxon>Bacillariophyta</taxon>
        <taxon>Coscinodiscophyceae</taxon>
        <taxon>Thalassiosirophycidae</taxon>
        <taxon>Stephanodiscales</taxon>
        <taxon>Stephanodiscaceae</taxon>
        <taxon>Cyclostephanos</taxon>
    </lineage>
</organism>
<comment type="caution">
    <text evidence="1">The sequence shown here is derived from an EMBL/GenBank/DDBJ whole genome shotgun (WGS) entry which is preliminary data.</text>
</comment>
<name>A0ABD3R321_9STRA</name>
<dbReference type="SUPFAM" id="SSF47954">
    <property type="entry name" value="Cyclin-like"/>
    <property type="match status" value="1"/>
</dbReference>
<sequence>MEYSPSEEAEGQVIVRVLAAVLERLVSANSQLSSTWQQEQTHFHAQRAPAIGILQYLERIHKYASCSKECFILALIYIDRLIQRNNFLLTELNVHRVVITSVLLAAKFFDDAYYNNAYYAKVGGVLVEEMNILETQFLFKIDFSLSVLPEVFEKYEAELISHSDDIGLERITRSTDEKLFGAVVAPPKTPQSQVIGDFHRHSVVALQTHNQTEFIDYSSGYSDTMQAAPTVEWQQRSTTAMAAAELLYPFPALARQVSAPRVVSAHQEQYLAELDPVNHYAALALTASQQDIALAQYAPCQADYDSKMTMAASQSGYLPRQEDPTTMDGLYPYYYHPVQDFNFAAAVSQQQQQQQQQPVYSHHTDYLNLNTNRTARTVAQSYPEITPSPPPQPPLNFHGLPGYHDGDVGHPSVHLTLPSRDDIGSSCVGAAYLKPSSSSGVAAALLHHSHDHCYAHPRPEAAIASHHRYHQMLPSHPIAIGGYHHQVTQDNAIGGWSMLSQALGSGTSLSGSA</sequence>
<dbReference type="InterPro" id="IPR036915">
    <property type="entry name" value="Cyclin-like_sf"/>
</dbReference>
<evidence type="ECO:0000313" key="2">
    <source>
        <dbReference type="Proteomes" id="UP001530377"/>
    </source>
</evidence>
<evidence type="ECO:0000313" key="1">
    <source>
        <dbReference type="EMBL" id="KAL3806918.1"/>
    </source>
</evidence>
<accession>A0ABD3R321</accession>